<comment type="caution">
    <text evidence="1">The sequence shown here is derived from an EMBL/GenBank/DDBJ whole genome shotgun (WGS) entry which is preliminary data.</text>
</comment>
<evidence type="ECO:0000313" key="1">
    <source>
        <dbReference type="EMBL" id="GEM41975.1"/>
    </source>
</evidence>
<organism evidence="1 2">
    <name type="scientific">Nocardia ninae NBRC 108245</name>
    <dbReference type="NCBI Taxonomy" id="1210091"/>
    <lineage>
        <taxon>Bacteria</taxon>
        <taxon>Bacillati</taxon>
        <taxon>Actinomycetota</taxon>
        <taxon>Actinomycetes</taxon>
        <taxon>Mycobacteriales</taxon>
        <taxon>Nocardiaceae</taxon>
        <taxon>Nocardia</taxon>
    </lineage>
</organism>
<reference evidence="1 2" key="1">
    <citation type="submission" date="2019-07" db="EMBL/GenBank/DDBJ databases">
        <title>Whole genome shotgun sequence of Nocardia ninae NBRC 108245.</title>
        <authorList>
            <person name="Hosoyama A."/>
            <person name="Uohara A."/>
            <person name="Ohji S."/>
            <person name="Ichikawa N."/>
        </authorList>
    </citation>
    <scope>NUCLEOTIDE SEQUENCE [LARGE SCALE GENOMIC DNA]</scope>
    <source>
        <strain evidence="1 2">NBRC 108245</strain>
    </source>
</reference>
<gene>
    <name evidence="1" type="ORF">NN4_64940</name>
</gene>
<keyword evidence="2" id="KW-1185">Reference proteome</keyword>
<dbReference type="EMBL" id="BJXA01000060">
    <property type="protein sequence ID" value="GEM41975.1"/>
    <property type="molecule type" value="Genomic_DNA"/>
</dbReference>
<dbReference type="Proteomes" id="UP000321424">
    <property type="component" value="Unassembled WGS sequence"/>
</dbReference>
<protein>
    <recommendedName>
        <fullName evidence="3">Head-to-tail stopper</fullName>
    </recommendedName>
</protein>
<sequence length="114" mass="12342">MIFPTPYVVQSRRFSEGPEKDARGNLIKKWAAPFAQPAIAFGPPQSAEPKLAGHDRTVVELELFVPSGFVAGHQDKQTLPDGSVWSVIGPIEDYTKGPWGFAPGGVVNLKRVEG</sequence>
<accession>A0A511MMX6</accession>
<proteinExistence type="predicted"/>
<evidence type="ECO:0000313" key="2">
    <source>
        <dbReference type="Proteomes" id="UP000321424"/>
    </source>
</evidence>
<name>A0A511MMX6_9NOCA</name>
<evidence type="ECO:0008006" key="3">
    <source>
        <dbReference type="Google" id="ProtNLM"/>
    </source>
</evidence>
<dbReference type="AlphaFoldDB" id="A0A511MMX6"/>